<sequence length="602" mass="67701">MNTGATQAFIIITACFLQNFLCVCHCQLEEAECLNPGSGTQMYHYKALSGDVFVMQCAKPAGLYGPLYNNSANPKEANWSKTEGESINIDSDCRRDNGAVTRCGNALWFSNVTTKHSGIYTCYTGVMVLHFCLEVLERASLGCMGPEESKVTLTLGNGGKITCPGVKCDNGTALGVRGLDVIWYKGEKSVFELKKDRDIALNGRQIILCNVFESDAKDYFCDYTYKENGRVRTYVNVSVIARDTKLPPEMTYPHGNETEEVDLGGPHTLRCEVQFGFQTNCDPLVQWWVSSHNNHGVTVKLMDMGQQQETRRTIEEFTVIRTAQIPEVTLVHLESTFTCLAQNSIGNSSATVRLQRKPKASVTLVIVGSLVSLLFLVSLGVIMHVYWLEINILYRIYRPYPETTTDEKEFDAFLSFVPSSSSPDVGRDGVREQPLEVLLSRVLEEKWGYRLCLLERDLLPGGAYAEDVMWAIQRSRRLVCLMSPNYMASTRLFELETGIRALHQKAHLQLILIWTNTSPNVRPIPRRTRTTHFTTSLNTSSLTRAPSKVVRSALRVLPALYWNPRDQGRMITSSNSGSRFWRSLRKAMPDQGVTKRSFQSQI</sequence>
<keyword evidence="6" id="KW-0520">NAD</keyword>
<evidence type="ECO:0000256" key="11">
    <source>
        <dbReference type="SAM" id="Phobius"/>
    </source>
</evidence>
<protein>
    <submittedName>
        <fullName evidence="15">Uncharacterized protein</fullName>
    </submittedName>
</protein>
<dbReference type="SMART" id="SM00409">
    <property type="entry name" value="IG"/>
    <property type="match status" value="3"/>
</dbReference>
<evidence type="ECO:0000256" key="7">
    <source>
        <dbReference type="ARBA" id="ARBA00023157"/>
    </source>
</evidence>
<comment type="subcellular location">
    <subcellularLocation>
        <location evidence="1">Membrane</location>
        <topology evidence="1">Single-pass type I membrane protein</topology>
    </subcellularLocation>
</comment>
<dbReference type="Pfam" id="PF01582">
    <property type="entry name" value="TIR"/>
    <property type="match status" value="1"/>
</dbReference>
<dbReference type="Gene3D" id="2.60.40.10">
    <property type="entry name" value="Immunoglobulins"/>
    <property type="match status" value="3"/>
</dbReference>
<keyword evidence="11" id="KW-0472">Membrane</keyword>
<dbReference type="Proteomes" id="UP001557470">
    <property type="component" value="Unassembled WGS sequence"/>
</dbReference>
<dbReference type="GO" id="GO:0016787">
    <property type="term" value="F:hydrolase activity"/>
    <property type="evidence" value="ECO:0007669"/>
    <property type="project" value="UniProtKB-KW"/>
</dbReference>
<evidence type="ECO:0000256" key="1">
    <source>
        <dbReference type="ARBA" id="ARBA00004479"/>
    </source>
</evidence>
<dbReference type="GO" id="GO:0016020">
    <property type="term" value="C:membrane"/>
    <property type="evidence" value="ECO:0007669"/>
    <property type="project" value="UniProtKB-SubCell"/>
</dbReference>
<feature type="domain" description="Ig-like" evidence="14">
    <location>
        <begin position="248"/>
        <end position="355"/>
    </location>
</feature>
<dbReference type="PROSITE" id="PS50104">
    <property type="entry name" value="TIR"/>
    <property type="match status" value="1"/>
</dbReference>
<dbReference type="EMBL" id="JAGEUA010000001">
    <property type="protein sequence ID" value="KAL1021777.1"/>
    <property type="molecule type" value="Genomic_DNA"/>
</dbReference>
<keyword evidence="8" id="KW-0675">Receptor</keyword>
<keyword evidence="4" id="KW-0378">Hydrolase</keyword>
<accession>A0ABD0XN64</accession>
<dbReference type="PRINTS" id="PR01537">
    <property type="entry name" value="INTRLKN1R1F"/>
</dbReference>
<organism evidence="15 16">
    <name type="scientific">Umbra pygmaea</name>
    <name type="common">Eastern mudminnow</name>
    <dbReference type="NCBI Taxonomy" id="75934"/>
    <lineage>
        <taxon>Eukaryota</taxon>
        <taxon>Metazoa</taxon>
        <taxon>Chordata</taxon>
        <taxon>Craniata</taxon>
        <taxon>Vertebrata</taxon>
        <taxon>Euteleostomi</taxon>
        <taxon>Actinopterygii</taxon>
        <taxon>Neopterygii</taxon>
        <taxon>Teleostei</taxon>
        <taxon>Protacanthopterygii</taxon>
        <taxon>Esociformes</taxon>
        <taxon>Umbridae</taxon>
        <taxon>Umbra</taxon>
    </lineage>
</organism>
<keyword evidence="3 11" id="KW-0812">Transmembrane</keyword>
<dbReference type="InterPro" id="IPR003599">
    <property type="entry name" value="Ig_sub"/>
</dbReference>
<evidence type="ECO:0000256" key="6">
    <source>
        <dbReference type="ARBA" id="ARBA00023027"/>
    </source>
</evidence>
<feature type="domain" description="TIR" evidence="13">
    <location>
        <begin position="408"/>
        <end position="588"/>
    </location>
</feature>
<evidence type="ECO:0000259" key="14">
    <source>
        <dbReference type="PROSITE" id="PS50835"/>
    </source>
</evidence>
<evidence type="ECO:0000256" key="5">
    <source>
        <dbReference type="ARBA" id="ARBA00022989"/>
    </source>
</evidence>
<evidence type="ECO:0000313" key="16">
    <source>
        <dbReference type="Proteomes" id="UP001557470"/>
    </source>
</evidence>
<name>A0ABD0XN64_UMBPY</name>
<evidence type="ECO:0000256" key="8">
    <source>
        <dbReference type="ARBA" id="ARBA00023170"/>
    </source>
</evidence>
<keyword evidence="9" id="KW-0325">Glycoprotein</keyword>
<dbReference type="SUPFAM" id="SSF52200">
    <property type="entry name" value="Toll/Interleukin receptor TIR domain"/>
    <property type="match status" value="1"/>
</dbReference>
<dbReference type="PANTHER" id="PTHR11890:SF23">
    <property type="entry name" value="INTERLEUKIN-18 RECEPTOR ACCESSORY PROTEIN"/>
    <property type="match status" value="1"/>
</dbReference>
<dbReference type="SUPFAM" id="SSF48726">
    <property type="entry name" value="Immunoglobulin"/>
    <property type="match status" value="3"/>
</dbReference>
<dbReference type="InterPro" id="IPR000157">
    <property type="entry name" value="TIR_dom"/>
</dbReference>
<evidence type="ECO:0000256" key="4">
    <source>
        <dbReference type="ARBA" id="ARBA00022801"/>
    </source>
</evidence>
<dbReference type="SMART" id="SM00255">
    <property type="entry name" value="TIR"/>
    <property type="match status" value="1"/>
</dbReference>
<keyword evidence="5 11" id="KW-1133">Transmembrane helix</keyword>
<dbReference type="InterPro" id="IPR035897">
    <property type="entry name" value="Toll_tir_struct_dom_sf"/>
</dbReference>
<feature type="transmembrane region" description="Helical" evidence="11">
    <location>
        <begin position="362"/>
        <end position="388"/>
    </location>
</feature>
<evidence type="ECO:0000256" key="12">
    <source>
        <dbReference type="SAM" id="SignalP"/>
    </source>
</evidence>
<proteinExistence type="inferred from homology"/>
<comment type="caution">
    <text evidence="15">The sequence shown here is derived from an EMBL/GenBank/DDBJ whole genome shotgun (WGS) entry which is preliminary data.</text>
</comment>
<feature type="chain" id="PRO_5044740458" evidence="12">
    <location>
        <begin position="27"/>
        <end position="602"/>
    </location>
</feature>
<evidence type="ECO:0000256" key="2">
    <source>
        <dbReference type="ARBA" id="ARBA00009752"/>
    </source>
</evidence>
<evidence type="ECO:0000256" key="10">
    <source>
        <dbReference type="ARBA" id="ARBA00023319"/>
    </source>
</evidence>
<gene>
    <name evidence="15" type="ORF">UPYG_G00017810</name>
</gene>
<dbReference type="InterPro" id="IPR013783">
    <property type="entry name" value="Ig-like_fold"/>
</dbReference>
<evidence type="ECO:0000256" key="9">
    <source>
        <dbReference type="ARBA" id="ARBA00023180"/>
    </source>
</evidence>
<reference evidence="15 16" key="1">
    <citation type="submission" date="2024-06" db="EMBL/GenBank/DDBJ databases">
        <authorList>
            <person name="Pan Q."/>
            <person name="Wen M."/>
            <person name="Jouanno E."/>
            <person name="Zahm M."/>
            <person name="Klopp C."/>
            <person name="Cabau C."/>
            <person name="Louis A."/>
            <person name="Berthelot C."/>
            <person name="Parey E."/>
            <person name="Roest Crollius H."/>
            <person name="Montfort J."/>
            <person name="Robinson-Rechavi M."/>
            <person name="Bouchez O."/>
            <person name="Lampietro C."/>
            <person name="Lopez Roques C."/>
            <person name="Donnadieu C."/>
            <person name="Postlethwait J."/>
            <person name="Bobe J."/>
            <person name="Verreycken H."/>
            <person name="Guiguen Y."/>
        </authorList>
    </citation>
    <scope>NUCLEOTIDE SEQUENCE [LARGE SCALE GENOMIC DNA]</scope>
    <source>
        <strain evidence="15">Up_M1</strain>
        <tissue evidence="15">Testis</tissue>
    </source>
</reference>
<keyword evidence="16" id="KW-1185">Reference proteome</keyword>
<evidence type="ECO:0000256" key="3">
    <source>
        <dbReference type="ARBA" id="ARBA00022692"/>
    </source>
</evidence>
<dbReference type="Gene3D" id="3.40.50.10140">
    <property type="entry name" value="Toll/interleukin-1 receptor homology (TIR) domain"/>
    <property type="match status" value="1"/>
</dbReference>
<dbReference type="AlphaFoldDB" id="A0ABD0XN64"/>
<feature type="domain" description="Ig-like" evidence="14">
    <location>
        <begin position="146"/>
        <end position="238"/>
    </location>
</feature>
<dbReference type="PANTHER" id="PTHR11890">
    <property type="entry name" value="INTERLEUKIN-1 RECEPTOR FAMILY MEMBER"/>
    <property type="match status" value="1"/>
</dbReference>
<evidence type="ECO:0000313" key="15">
    <source>
        <dbReference type="EMBL" id="KAL1021777.1"/>
    </source>
</evidence>
<dbReference type="InterPro" id="IPR007110">
    <property type="entry name" value="Ig-like_dom"/>
</dbReference>
<keyword evidence="12" id="KW-0732">Signal</keyword>
<comment type="similarity">
    <text evidence="2">Belongs to the interleukin-1 receptor family.</text>
</comment>
<feature type="domain" description="Ig-like" evidence="14">
    <location>
        <begin position="36"/>
        <end position="122"/>
    </location>
</feature>
<feature type="signal peptide" evidence="12">
    <location>
        <begin position="1"/>
        <end position="26"/>
    </location>
</feature>
<dbReference type="FunFam" id="2.60.40.10:FF:000284">
    <property type="entry name" value="interleukin-1 receptor accessory protein-like 1"/>
    <property type="match status" value="1"/>
</dbReference>
<keyword evidence="7" id="KW-1015">Disulfide bond</keyword>
<dbReference type="PROSITE" id="PS50835">
    <property type="entry name" value="IG_LIKE"/>
    <property type="match status" value="3"/>
</dbReference>
<dbReference type="InterPro" id="IPR015621">
    <property type="entry name" value="IL-1_rcpt_fam"/>
</dbReference>
<dbReference type="InterPro" id="IPR036179">
    <property type="entry name" value="Ig-like_dom_sf"/>
</dbReference>
<keyword evidence="10" id="KW-0393">Immunoglobulin domain</keyword>
<evidence type="ECO:0000259" key="13">
    <source>
        <dbReference type="PROSITE" id="PS50104"/>
    </source>
</evidence>